<comment type="caution">
    <text evidence="3">The sequence shown here is derived from an EMBL/GenBank/DDBJ whole genome shotgun (WGS) entry which is preliminary data.</text>
</comment>
<feature type="transmembrane region" description="Helical" evidence="2">
    <location>
        <begin position="197"/>
        <end position="225"/>
    </location>
</feature>
<keyword evidence="4" id="KW-1185">Reference proteome</keyword>
<keyword evidence="2" id="KW-1133">Transmembrane helix</keyword>
<dbReference type="AlphaFoldDB" id="A0ABD3PWZ3"/>
<feature type="compositionally biased region" description="Polar residues" evidence="1">
    <location>
        <begin position="167"/>
        <end position="178"/>
    </location>
</feature>
<reference evidence="3 4" key="1">
    <citation type="submission" date="2024-10" db="EMBL/GenBank/DDBJ databases">
        <title>Updated reference genomes for cyclostephanoid diatoms.</title>
        <authorList>
            <person name="Roberts W.R."/>
            <person name="Alverson A.J."/>
        </authorList>
    </citation>
    <scope>NUCLEOTIDE SEQUENCE [LARGE SCALE GENOMIC DNA]</scope>
    <source>
        <strain evidence="3 4">AJA010-31</strain>
    </source>
</reference>
<dbReference type="EMBL" id="JALLPJ020000426">
    <property type="protein sequence ID" value="KAL3792537.1"/>
    <property type="molecule type" value="Genomic_DNA"/>
</dbReference>
<dbReference type="Proteomes" id="UP001530400">
    <property type="component" value="Unassembled WGS sequence"/>
</dbReference>
<keyword evidence="2" id="KW-0812">Transmembrane</keyword>
<feature type="compositionally biased region" description="Low complexity" evidence="1">
    <location>
        <begin position="141"/>
        <end position="164"/>
    </location>
</feature>
<protein>
    <submittedName>
        <fullName evidence="3">Uncharacterized protein</fullName>
    </submittedName>
</protein>
<accession>A0ABD3PWZ3</accession>
<proteinExistence type="predicted"/>
<name>A0ABD3PWZ3_9STRA</name>
<feature type="transmembrane region" description="Helical" evidence="2">
    <location>
        <begin position="306"/>
        <end position="325"/>
    </location>
</feature>
<organism evidence="3 4">
    <name type="scientific">Cyclotella atomus</name>
    <dbReference type="NCBI Taxonomy" id="382360"/>
    <lineage>
        <taxon>Eukaryota</taxon>
        <taxon>Sar</taxon>
        <taxon>Stramenopiles</taxon>
        <taxon>Ochrophyta</taxon>
        <taxon>Bacillariophyta</taxon>
        <taxon>Coscinodiscophyceae</taxon>
        <taxon>Thalassiosirophycidae</taxon>
        <taxon>Stephanodiscales</taxon>
        <taxon>Stephanodiscaceae</taxon>
        <taxon>Cyclotella</taxon>
    </lineage>
</organism>
<evidence type="ECO:0000256" key="1">
    <source>
        <dbReference type="SAM" id="MobiDB-lite"/>
    </source>
</evidence>
<gene>
    <name evidence="3" type="ORF">ACHAWO_008408</name>
</gene>
<keyword evidence="2" id="KW-0472">Membrane</keyword>
<evidence type="ECO:0000313" key="4">
    <source>
        <dbReference type="Proteomes" id="UP001530400"/>
    </source>
</evidence>
<feature type="region of interest" description="Disordered" evidence="1">
    <location>
        <begin position="141"/>
        <end position="178"/>
    </location>
</feature>
<evidence type="ECO:0000256" key="2">
    <source>
        <dbReference type="SAM" id="Phobius"/>
    </source>
</evidence>
<evidence type="ECO:0000313" key="3">
    <source>
        <dbReference type="EMBL" id="KAL3792537.1"/>
    </source>
</evidence>
<sequence length="368" mass="41102">MKMASSSSSQLTSYSRATLQHLQRTSPLDGYTIERHLSTTSKHLYRLKRRNVPIHDEGFLDLVVYNDCVVGLQVLTSKGDVGRGVVVISKDGRICNVDKAETITVPMSYVKKDREVDPTAVAMAGLRSSISRASSVRESISRTSSLRDSNSRSSSFRSSTTAERTSIRSNTNNMPDIPQNLTEADTQQLIHYGGMALLGLIVIKSILNIFSSLAFFAASILYLYAVQSCPSVESFDAKRELKRVMRGAHLPEEQQPKGFLERTMNRMAASAGVELATSLGYELSVDDYWGAGRVARVRVPVAGYDFYWIGAFGKLIYVSLFLDIMRCMFRLTHSELEQGNGDIFTREKFMGIKRTINREAFSFMFCVL</sequence>